<feature type="region of interest" description="Disordered" evidence="1">
    <location>
        <begin position="127"/>
        <end position="164"/>
    </location>
</feature>
<organism evidence="3 4">
    <name type="scientific">Chloropicon roscoffensis</name>
    <dbReference type="NCBI Taxonomy" id="1461544"/>
    <lineage>
        <taxon>Eukaryota</taxon>
        <taxon>Viridiplantae</taxon>
        <taxon>Chlorophyta</taxon>
        <taxon>Chloropicophyceae</taxon>
        <taxon>Chloropicales</taxon>
        <taxon>Chloropicaceae</taxon>
        <taxon>Chloropicon</taxon>
    </lineage>
</organism>
<dbReference type="Proteomes" id="UP001472866">
    <property type="component" value="Chromosome 05"/>
</dbReference>
<evidence type="ECO:0000313" key="4">
    <source>
        <dbReference type="Proteomes" id="UP001472866"/>
    </source>
</evidence>
<proteinExistence type="predicted"/>
<protein>
    <submittedName>
        <fullName evidence="3">Uncharacterized protein</fullName>
    </submittedName>
</protein>
<gene>
    <name evidence="3" type="ORF">HKI87_05g38350</name>
</gene>
<feature type="compositionally biased region" description="Basic and acidic residues" evidence="1">
    <location>
        <begin position="72"/>
        <end position="82"/>
    </location>
</feature>
<evidence type="ECO:0000256" key="2">
    <source>
        <dbReference type="SAM" id="SignalP"/>
    </source>
</evidence>
<evidence type="ECO:0000256" key="1">
    <source>
        <dbReference type="SAM" id="MobiDB-lite"/>
    </source>
</evidence>
<accession>A0AAX4P953</accession>
<dbReference type="EMBL" id="CP151505">
    <property type="protein sequence ID" value="WZN62299.1"/>
    <property type="molecule type" value="Genomic_DNA"/>
</dbReference>
<sequence length="164" mass="18496">MYVFLGVVFLVVWPKFFTGASNVYNRLANKGDAQQEKASAPAKEDFDDDDFEALVNAGSLDGADAKQAAEGGRGEEKRKKVKRAFPEREAFDTWQFGAKKGMDAQDELAEMQLQMETVSEEMMSDGKFHDEFNSKPRSKHLVLKDEKGLDKPGPYQDYVTAKWK</sequence>
<keyword evidence="4" id="KW-1185">Reference proteome</keyword>
<evidence type="ECO:0000313" key="3">
    <source>
        <dbReference type="EMBL" id="WZN62299.1"/>
    </source>
</evidence>
<name>A0AAX4P953_9CHLO</name>
<reference evidence="3 4" key="1">
    <citation type="submission" date="2024-03" db="EMBL/GenBank/DDBJ databases">
        <title>Complete genome sequence of the green alga Chloropicon roscoffensis RCC1871.</title>
        <authorList>
            <person name="Lemieux C."/>
            <person name="Pombert J.-F."/>
            <person name="Otis C."/>
            <person name="Turmel M."/>
        </authorList>
    </citation>
    <scope>NUCLEOTIDE SEQUENCE [LARGE SCALE GENOMIC DNA]</scope>
    <source>
        <strain evidence="3 4">RCC1871</strain>
    </source>
</reference>
<feature type="signal peptide" evidence="2">
    <location>
        <begin position="1"/>
        <end position="19"/>
    </location>
</feature>
<keyword evidence="2" id="KW-0732">Signal</keyword>
<dbReference type="AlphaFoldDB" id="A0AAX4P953"/>
<feature type="chain" id="PRO_5043567815" evidence="2">
    <location>
        <begin position="20"/>
        <end position="164"/>
    </location>
</feature>
<feature type="region of interest" description="Disordered" evidence="1">
    <location>
        <begin position="58"/>
        <end position="82"/>
    </location>
</feature>